<dbReference type="AlphaFoldDB" id="A0A1N6MWF0"/>
<dbReference type="InterPro" id="IPR020231">
    <property type="entry name" value="Uncharacterised_YfgI"/>
</dbReference>
<feature type="region of interest" description="Disordered" evidence="1">
    <location>
        <begin position="34"/>
        <end position="81"/>
    </location>
</feature>
<reference evidence="4" key="1">
    <citation type="submission" date="2016-12" db="EMBL/GenBank/DDBJ databases">
        <authorList>
            <person name="Song W.-J."/>
            <person name="Kurnit D.M."/>
        </authorList>
    </citation>
    <scope>NUCLEOTIDE SEQUENCE [LARGE SCALE GENOMIC DNA]</scope>
    <source>
        <strain evidence="4">HGB1681</strain>
    </source>
</reference>
<evidence type="ECO:0000256" key="2">
    <source>
        <dbReference type="SAM" id="SignalP"/>
    </source>
</evidence>
<protein>
    <recommendedName>
        <fullName evidence="7">DUF5384 family protein</fullName>
    </recommendedName>
</protein>
<gene>
    <name evidence="3" type="ORF">Xinn_03171</name>
    <name evidence="4" type="ORF">XIS1_1730021</name>
</gene>
<evidence type="ECO:0000313" key="4">
    <source>
        <dbReference type="EMBL" id="SIP73104.1"/>
    </source>
</evidence>
<dbReference type="Pfam" id="PF17358">
    <property type="entry name" value="DUF5384"/>
    <property type="match status" value="1"/>
</dbReference>
<reference evidence="3 6" key="3">
    <citation type="journal article" date="2017" name="Nat. Microbiol.">
        <title>Natural product diversity associated with the nematode symbionts Photorhabdus and Xenorhabdus.</title>
        <authorList>
            <person name="Tobias N.J."/>
            <person name="Wolff H."/>
            <person name="Djahanschiri B."/>
            <person name="Grundmann F."/>
            <person name="Kronenwerth M."/>
            <person name="Shi Y.M."/>
            <person name="Simonyi S."/>
            <person name="Grun P."/>
            <person name="Shapiro-Ilan D."/>
            <person name="Pidot S.J."/>
            <person name="Stinear T.P."/>
            <person name="Ebersberger I."/>
            <person name="Bode H.B."/>
        </authorList>
    </citation>
    <scope>NUCLEOTIDE SEQUENCE [LARGE SCALE GENOMIC DNA]</scope>
    <source>
        <strain evidence="3 6">DSM 16336</strain>
    </source>
</reference>
<dbReference type="Proteomes" id="UP000196435">
    <property type="component" value="Unassembled WGS sequence"/>
</dbReference>
<dbReference type="Proteomes" id="UP000224871">
    <property type="component" value="Unassembled WGS sequence"/>
</dbReference>
<dbReference type="EMBL" id="FTLG01000083">
    <property type="protein sequence ID" value="SIP73104.1"/>
    <property type="molecule type" value="Genomic_DNA"/>
</dbReference>
<feature type="chain" id="PRO_5012230076" description="DUF5384 family protein" evidence="2">
    <location>
        <begin position="21"/>
        <end position="180"/>
    </location>
</feature>
<feature type="compositionally biased region" description="Basic and acidic residues" evidence="1">
    <location>
        <begin position="35"/>
        <end position="68"/>
    </location>
</feature>
<keyword evidence="2" id="KW-0732">Signal</keyword>
<evidence type="ECO:0000313" key="6">
    <source>
        <dbReference type="Proteomes" id="UP000224871"/>
    </source>
</evidence>
<keyword evidence="6" id="KW-1185">Reference proteome</keyword>
<dbReference type="EMBL" id="NIBU01000049">
    <property type="protein sequence ID" value="PHM30986.1"/>
    <property type="molecule type" value="Genomic_DNA"/>
</dbReference>
<organism evidence="4 5">
    <name type="scientific">Xenorhabdus innexi</name>
    <dbReference type="NCBI Taxonomy" id="290109"/>
    <lineage>
        <taxon>Bacteria</taxon>
        <taxon>Pseudomonadati</taxon>
        <taxon>Pseudomonadota</taxon>
        <taxon>Gammaproteobacteria</taxon>
        <taxon>Enterobacterales</taxon>
        <taxon>Morganellaceae</taxon>
        <taxon>Xenorhabdus</taxon>
    </lineage>
</organism>
<name>A0A1N6MWF0_9GAMM</name>
<evidence type="ECO:0000256" key="1">
    <source>
        <dbReference type="SAM" id="MobiDB-lite"/>
    </source>
</evidence>
<feature type="signal peptide" evidence="2">
    <location>
        <begin position="1"/>
        <end position="20"/>
    </location>
</feature>
<evidence type="ECO:0000313" key="3">
    <source>
        <dbReference type="EMBL" id="PHM30986.1"/>
    </source>
</evidence>
<feature type="region of interest" description="Disordered" evidence="1">
    <location>
        <begin position="157"/>
        <end position="180"/>
    </location>
</feature>
<evidence type="ECO:0008006" key="7">
    <source>
        <dbReference type="Google" id="ProtNLM"/>
    </source>
</evidence>
<reference evidence="5" key="2">
    <citation type="submission" date="2016-12" db="EMBL/GenBank/DDBJ databases">
        <authorList>
            <person name="Gaudriault S."/>
        </authorList>
    </citation>
    <scope>NUCLEOTIDE SEQUENCE [LARGE SCALE GENOMIC DNA]</scope>
    <source>
        <strain evidence="5">HGB1681 (deposited as PTA-6826 in the American Type Culture Collection)</strain>
    </source>
</reference>
<feature type="compositionally biased region" description="Basic and acidic residues" evidence="1">
    <location>
        <begin position="170"/>
        <end position="180"/>
    </location>
</feature>
<proteinExistence type="predicted"/>
<sequence length="180" mass="20487">MIKKILISSLLISLSLPVFASSLQEQMFAIAQAENEGKAEEQKQLAERQAQQEKAAKAERERKQREAAARTAKIRKQEAAREAEKQRILAEAAADKKRDQNYEDELRKLDLEMKKLELEKRTARVKRENEFIDQELKKEAAKTDVIQSDADVKRNLSSGTKSLLESVGKASEKEASGWFK</sequence>
<accession>A0A1N6MWF0</accession>
<evidence type="ECO:0000313" key="5">
    <source>
        <dbReference type="Proteomes" id="UP000196435"/>
    </source>
</evidence>